<evidence type="ECO:0000256" key="5">
    <source>
        <dbReference type="ARBA" id="ARBA00022737"/>
    </source>
</evidence>
<keyword evidence="2 8" id="KW-1134">Transmembrane beta strand</keyword>
<feature type="domain" description="POTRA" evidence="10">
    <location>
        <begin position="99"/>
        <end position="179"/>
    </location>
</feature>
<dbReference type="Gene3D" id="2.40.160.50">
    <property type="entry name" value="membrane protein fhac: a member of the omp85/tpsb transporter family"/>
    <property type="match status" value="1"/>
</dbReference>
<feature type="signal peptide" evidence="8">
    <location>
        <begin position="1"/>
        <end position="28"/>
    </location>
</feature>
<evidence type="ECO:0000313" key="12">
    <source>
        <dbReference type="Proteomes" id="UP000321764"/>
    </source>
</evidence>
<dbReference type="GO" id="GO:0051205">
    <property type="term" value="P:protein insertion into membrane"/>
    <property type="evidence" value="ECO:0007669"/>
    <property type="project" value="UniProtKB-UniRule"/>
</dbReference>
<sequence length="785" mass="86674" precursor="true">MNKDKSLGVLVRAITLAGFICLSTLSAAQTFVVESIEVQGLQRVSLGNVLRSLSIKEGDQVDDERASDWIHDIYSSGYFYSVDVLREGNQLTFVLVERPAIENIEFEGNSAFPDDALERVFNDVGLTSGEIFSKSLLDNIQSEMEKQYGSMGRYNVQIESEITPLTRNRVDIKLDITEGPVAKVKNLELVGNEVFSDVELYDVVSIKETDMIAWWALFNSKDQFSNAALIGDAQRLEDFYFDRGYLDFSVDSQQVSISENKADISVALNLSEGEPYQVSAVEIAGDLKHLAEQIEALNQIEIGEVYSQSKVQRLVSAINQLAGENGYAFARVNDFRQPNSDDHTVKVVIQVQLGLPVYVNRILIEGNSGTNDEVIRREFRQLERALLINSKLELTRRRLQRLGYFNFVDIKTQRIEGRDDIVDIVVRVEEAKNSQLSLSGGYSESTGGSLAFSLTQSNYMGAGLDVSAGISADSDSQEYTLSVNNPYFTLDGVSLGFDVYYEDASYDDDDDTTYAINELGARVTVGYPLSENQRMTYSLGASQQDLWLDDDYASQEMVDFAEQFGYDYSVFTAATGWSYNTLNGTIKASDGSQLTANLELALPIGDLEYYKATVSAQRYFPIVENYSFRLHSELGYGNGYGDNSSLPFFENYYSGGSGSVRGFEYGSLGPLGTSIDDDIDASAIGGNIQIEYGAELLIPTPFATNQDSFRSSLFLDAGNVFTDNCSEGSDTCVEGVDLSEIRYSVGAGLTWVSPFAPLSFSYGIPLNAQDDDDIEAFSFSIGVSF</sequence>
<proteinExistence type="inferred from homology"/>
<feature type="domain" description="POTRA" evidence="10">
    <location>
        <begin position="31"/>
        <end position="98"/>
    </location>
</feature>
<comment type="caution">
    <text evidence="11">The sequence shown here is derived from an EMBL/GenBank/DDBJ whole genome shotgun (WGS) entry which is preliminary data.</text>
</comment>
<keyword evidence="6 8" id="KW-0472">Membrane</keyword>
<dbReference type="PROSITE" id="PS51779">
    <property type="entry name" value="POTRA"/>
    <property type="match status" value="5"/>
</dbReference>
<evidence type="ECO:0000259" key="10">
    <source>
        <dbReference type="PROSITE" id="PS51779"/>
    </source>
</evidence>
<comment type="function">
    <text evidence="8">Part of the outer membrane protein assembly complex, which is involved in assembly and insertion of beta-barrel proteins into the outer membrane.</text>
</comment>
<feature type="chain" id="PRO_5023549389" description="Outer membrane protein assembly factor BamA" evidence="8">
    <location>
        <begin position="29"/>
        <end position="785"/>
    </location>
</feature>
<evidence type="ECO:0000256" key="8">
    <source>
        <dbReference type="HAMAP-Rule" id="MF_01430"/>
    </source>
</evidence>
<evidence type="ECO:0000256" key="2">
    <source>
        <dbReference type="ARBA" id="ARBA00022452"/>
    </source>
</evidence>
<evidence type="ECO:0000256" key="4">
    <source>
        <dbReference type="ARBA" id="ARBA00022729"/>
    </source>
</evidence>
<dbReference type="PANTHER" id="PTHR12815:SF23">
    <property type="entry name" value="OUTER MEMBRANE PROTEIN ASSEMBLY FACTOR BAMA"/>
    <property type="match status" value="1"/>
</dbReference>
<dbReference type="GO" id="GO:1990063">
    <property type="term" value="C:Bam protein complex"/>
    <property type="evidence" value="ECO:0007669"/>
    <property type="project" value="TreeGrafter"/>
</dbReference>
<evidence type="ECO:0000256" key="7">
    <source>
        <dbReference type="ARBA" id="ARBA00023237"/>
    </source>
</evidence>
<dbReference type="InterPro" id="IPR023707">
    <property type="entry name" value="OM_assembly_BamA"/>
</dbReference>
<dbReference type="PANTHER" id="PTHR12815">
    <property type="entry name" value="SORTING AND ASSEMBLY MACHINERY SAMM50 PROTEIN FAMILY MEMBER"/>
    <property type="match status" value="1"/>
</dbReference>
<comment type="subcellular location">
    <subcellularLocation>
        <location evidence="8">Cell outer membrane</location>
    </subcellularLocation>
    <subcellularLocation>
        <location evidence="1">Membrane</location>
    </subcellularLocation>
</comment>
<keyword evidence="3 8" id="KW-0812">Transmembrane</keyword>
<dbReference type="Gene3D" id="3.10.20.310">
    <property type="entry name" value="membrane protein fhac"/>
    <property type="match status" value="5"/>
</dbReference>
<name>A0A5C8ZB11_9GAMM</name>
<feature type="domain" description="POTRA" evidence="10">
    <location>
        <begin position="357"/>
        <end position="431"/>
    </location>
</feature>
<feature type="domain" description="POTRA" evidence="10">
    <location>
        <begin position="182"/>
        <end position="273"/>
    </location>
</feature>
<dbReference type="NCBIfam" id="TIGR03303">
    <property type="entry name" value="OM_YaeT"/>
    <property type="match status" value="1"/>
</dbReference>
<evidence type="ECO:0000256" key="1">
    <source>
        <dbReference type="ARBA" id="ARBA00004370"/>
    </source>
</evidence>
<dbReference type="OrthoDB" id="9803054at2"/>
<dbReference type="GO" id="GO:0043165">
    <property type="term" value="P:Gram-negative-bacterium-type cell outer membrane assembly"/>
    <property type="evidence" value="ECO:0007669"/>
    <property type="project" value="UniProtKB-UniRule"/>
</dbReference>
<dbReference type="EMBL" id="VKAD01000001">
    <property type="protein sequence ID" value="TXR54076.1"/>
    <property type="molecule type" value="Genomic_DNA"/>
</dbReference>
<comment type="subunit">
    <text evidence="8">Part of the Bam complex.</text>
</comment>
<keyword evidence="12" id="KW-1185">Reference proteome</keyword>
<evidence type="ECO:0000313" key="11">
    <source>
        <dbReference type="EMBL" id="TXR54076.1"/>
    </source>
</evidence>
<dbReference type="InterPro" id="IPR000184">
    <property type="entry name" value="Bac_surfAg_D15"/>
</dbReference>
<keyword evidence="5 8" id="KW-0677">Repeat</keyword>
<dbReference type="Pfam" id="PF07244">
    <property type="entry name" value="POTRA"/>
    <property type="match status" value="4"/>
</dbReference>
<dbReference type="InterPro" id="IPR034746">
    <property type="entry name" value="POTRA"/>
</dbReference>
<dbReference type="AlphaFoldDB" id="A0A5C8ZB11"/>
<keyword evidence="7 8" id="KW-0998">Cell outer membrane</keyword>
<comment type="similarity">
    <text evidence="8">Belongs to the BamA family.</text>
</comment>
<dbReference type="RefSeq" id="WP_147713475.1">
    <property type="nucleotide sequence ID" value="NZ_VKAD01000001.1"/>
</dbReference>
<organism evidence="11 12">
    <name type="scientific">Reinekea thalattae</name>
    <dbReference type="NCBI Taxonomy" id="2593301"/>
    <lineage>
        <taxon>Bacteria</taxon>
        <taxon>Pseudomonadati</taxon>
        <taxon>Pseudomonadota</taxon>
        <taxon>Gammaproteobacteria</taxon>
        <taxon>Oceanospirillales</taxon>
        <taxon>Saccharospirillaceae</taxon>
        <taxon>Reinekea</taxon>
    </lineage>
</organism>
<dbReference type="InterPro" id="IPR010827">
    <property type="entry name" value="BamA/TamA_POTRA"/>
</dbReference>
<evidence type="ECO:0000256" key="3">
    <source>
        <dbReference type="ARBA" id="ARBA00022692"/>
    </source>
</evidence>
<dbReference type="PIRSF" id="PIRSF006076">
    <property type="entry name" value="OM_assembly_OMP85"/>
    <property type="match status" value="1"/>
</dbReference>
<protein>
    <recommendedName>
        <fullName evidence="8 9">Outer membrane protein assembly factor BamA</fullName>
    </recommendedName>
</protein>
<evidence type="ECO:0000256" key="9">
    <source>
        <dbReference type="NCBIfam" id="TIGR03303"/>
    </source>
</evidence>
<dbReference type="HAMAP" id="MF_01430">
    <property type="entry name" value="OM_assembly_BamA"/>
    <property type="match status" value="1"/>
</dbReference>
<gene>
    <name evidence="8 11" type="primary">bamA</name>
    <name evidence="11" type="ORF">FME95_05940</name>
</gene>
<feature type="domain" description="POTRA" evidence="10">
    <location>
        <begin position="276"/>
        <end position="352"/>
    </location>
</feature>
<dbReference type="InterPro" id="IPR039910">
    <property type="entry name" value="D15-like"/>
</dbReference>
<dbReference type="Pfam" id="PF01103">
    <property type="entry name" value="Omp85"/>
    <property type="match status" value="1"/>
</dbReference>
<evidence type="ECO:0000256" key="6">
    <source>
        <dbReference type="ARBA" id="ARBA00023136"/>
    </source>
</evidence>
<reference evidence="11 12" key="1">
    <citation type="submission" date="2019-07" db="EMBL/GenBank/DDBJ databases">
        <title>Reinekea sp. strain SSH23 genome sequencing and assembly.</title>
        <authorList>
            <person name="Kim I."/>
        </authorList>
    </citation>
    <scope>NUCLEOTIDE SEQUENCE [LARGE SCALE GENOMIC DNA]</scope>
    <source>
        <strain evidence="11 12">SSH23</strain>
    </source>
</reference>
<accession>A0A5C8ZB11</accession>
<dbReference type="Proteomes" id="UP000321764">
    <property type="component" value="Unassembled WGS sequence"/>
</dbReference>
<keyword evidence="4 8" id="KW-0732">Signal</keyword>